<dbReference type="PANTHER" id="PTHR13620:SF104">
    <property type="entry name" value="EXONUCLEASE 3'-5' DOMAIN-CONTAINING PROTEIN 2"/>
    <property type="match status" value="1"/>
</dbReference>
<feature type="compositionally biased region" description="Basic and acidic residues" evidence="4">
    <location>
        <begin position="261"/>
        <end position="270"/>
    </location>
</feature>
<dbReference type="EMBL" id="OU963867">
    <property type="protein sequence ID" value="CAH0392317.1"/>
    <property type="molecule type" value="Genomic_DNA"/>
</dbReference>
<evidence type="ECO:0000256" key="4">
    <source>
        <dbReference type="SAM" id="MobiDB-lite"/>
    </source>
</evidence>
<accession>A0A9P0ADU3</accession>
<evidence type="ECO:0000256" key="3">
    <source>
        <dbReference type="ARBA" id="ARBA00022839"/>
    </source>
</evidence>
<protein>
    <recommendedName>
        <fullName evidence="6">3'-5' exonuclease domain-containing protein</fullName>
    </recommendedName>
</protein>
<evidence type="ECO:0000256" key="2">
    <source>
        <dbReference type="ARBA" id="ARBA00022801"/>
    </source>
</evidence>
<dbReference type="SMART" id="SM00474">
    <property type="entry name" value="35EXOc"/>
    <property type="match status" value="1"/>
</dbReference>
<dbReference type="PANTHER" id="PTHR13620">
    <property type="entry name" value="3-5 EXONUCLEASE"/>
    <property type="match status" value="1"/>
</dbReference>
<dbReference type="GO" id="GO:0005737">
    <property type="term" value="C:cytoplasm"/>
    <property type="evidence" value="ECO:0007669"/>
    <property type="project" value="TreeGrafter"/>
</dbReference>
<dbReference type="Proteomes" id="UP001152759">
    <property type="component" value="Chromosome 6"/>
</dbReference>
<keyword evidence="5" id="KW-0812">Transmembrane</keyword>
<dbReference type="Gene3D" id="3.30.420.10">
    <property type="entry name" value="Ribonuclease H-like superfamily/Ribonuclease H"/>
    <property type="match status" value="1"/>
</dbReference>
<evidence type="ECO:0000259" key="6">
    <source>
        <dbReference type="SMART" id="SM00474"/>
    </source>
</evidence>
<dbReference type="GO" id="GO:0005634">
    <property type="term" value="C:nucleus"/>
    <property type="evidence" value="ECO:0007669"/>
    <property type="project" value="TreeGrafter"/>
</dbReference>
<feature type="transmembrane region" description="Helical" evidence="5">
    <location>
        <begin position="334"/>
        <end position="353"/>
    </location>
</feature>
<evidence type="ECO:0000313" key="7">
    <source>
        <dbReference type="EMBL" id="CAH0392317.1"/>
    </source>
</evidence>
<dbReference type="GO" id="GO:0006139">
    <property type="term" value="P:nucleobase-containing compound metabolic process"/>
    <property type="evidence" value="ECO:0007669"/>
    <property type="project" value="InterPro"/>
</dbReference>
<dbReference type="SUPFAM" id="SSF53098">
    <property type="entry name" value="Ribonuclease H-like"/>
    <property type="match status" value="1"/>
</dbReference>
<evidence type="ECO:0000313" key="8">
    <source>
        <dbReference type="Proteomes" id="UP001152759"/>
    </source>
</evidence>
<evidence type="ECO:0000256" key="1">
    <source>
        <dbReference type="ARBA" id="ARBA00022722"/>
    </source>
</evidence>
<dbReference type="InterPro" id="IPR002562">
    <property type="entry name" value="3'-5'_exonuclease_dom"/>
</dbReference>
<feature type="region of interest" description="Disordered" evidence="4">
    <location>
        <begin position="259"/>
        <end position="312"/>
    </location>
</feature>
<name>A0A9P0ADU3_BEMTA</name>
<dbReference type="Pfam" id="PF01612">
    <property type="entry name" value="DNA_pol_A_exo1"/>
    <property type="match status" value="1"/>
</dbReference>
<keyword evidence="5" id="KW-0472">Membrane</keyword>
<dbReference type="KEGG" id="btab:109036461"/>
<keyword evidence="2" id="KW-0378">Hydrolase</keyword>
<dbReference type="InterPro" id="IPR036397">
    <property type="entry name" value="RNaseH_sf"/>
</dbReference>
<organism evidence="7 8">
    <name type="scientific">Bemisia tabaci</name>
    <name type="common">Sweetpotato whitefly</name>
    <name type="synonym">Aleurodes tabaci</name>
    <dbReference type="NCBI Taxonomy" id="7038"/>
    <lineage>
        <taxon>Eukaryota</taxon>
        <taxon>Metazoa</taxon>
        <taxon>Ecdysozoa</taxon>
        <taxon>Arthropoda</taxon>
        <taxon>Hexapoda</taxon>
        <taxon>Insecta</taxon>
        <taxon>Pterygota</taxon>
        <taxon>Neoptera</taxon>
        <taxon>Paraneoptera</taxon>
        <taxon>Hemiptera</taxon>
        <taxon>Sternorrhyncha</taxon>
        <taxon>Aleyrodoidea</taxon>
        <taxon>Aleyrodidae</taxon>
        <taxon>Aleyrodinae</taxon>
        <taxon>Bemisia</taxon>
    </lineage>
</organism>
<gene>
    <name evidence="7" type="ORF">BEMITA_LOCUS10847</name>
</gene>
<dbReference type="AlphaFoldDB" id="A0A9P0ADU3"/>
<dbReference type="InterPro" id="IPR051132">
    <property type="entry name" value="3-5_Exonuclease_domain"/>
</dbReference>
<keyword evidence="1" id="KW-0540">Nuclease</keyword>
<feature type="domain" description="3'-5' exonuclease" evidence="6">
    <location>
        <begin position="17"/>
        <end position="225"/>
    </location>
</feature>
<reference evidence="7" key="1">
    <citation type="submission" date="2021-12" db="EMBL/GenBank/DDBJ databases">
        <authorList>
            <person name="King R."/>
        </authorList>
    </citation>
    <scope>NUCLEOTIDE SEQUENCE</scope>
</reference>
<dbReference type="GO" id="GO:0003676">
    <property type="term" value="F:nucleic acid binding"/>
    <property type="evidence" value="ECO:0007669"/>
    <property type="project" value="InterPro"/>
</dbReference>
<keyword evidence="8" id="KW-1185">Reference proteome</keyword>
<keyword evidence="5" id="KW-1133">Transmembrane helix</keyword>
<dbReference type="GO" id="GO:0008408">
    <property type="term" value="F:3'-5' exonuclease activity"/>
    <property type="evidence" value="ECO:0007669"/>
    <property type="project" value="InterPro"/>
</dbReference>
<dbReference type="InterPro" id="IPR012337">
    <property type="entry name" value="RNaseH-like_sf"/>
</dbReference>
<keyword evidence="3" id="KW-0269">Exonuclease</keyword>
<sequence>MSSSSGKKSEEPYILIDENFNPKKACKKLLEFFRVSRKFPVIGLDCEWTQSKAPSLLSEETDEVRSSNPLLSAAKQPNIRNPVAILQLATKDGPTFIIRLRQIIALTDDNLDWQIFLIRIKDLLKSTDVLKVGVAIHLDTSRLLHDYQLHTVNCLDLQHIAAHYKYPKSGLTYLAKRLCDIDLPKFIAWQVDWDGPVLSPEALRYAAADAKSAVLIFEKFLEQSVQETKQNPSPVKNCADFINLWRFKIDVVYRYKGPPSPDKEKAKDGDSNSEGDAAGENADVTGDVTDPLPPIHPAPTKLLLGNPENDSRRRDLKYRTCCTRAKHIFPHPKMTICVLIIILTLLISITIIVCKLNQNCF</sequence>
<proteinExistence type="predicted"/>
<evidence type="ECO:0000256" key="5">
    <source>
        <dbReference type="SAM" id="Phobius"/>
    </source>
</evidence>